<reference evidence="1" key="1">
    <citation type="submission" date="2021-02" db="EMBL/GenBank/DDBJ databases">
        <authorList>
            <person name="Nowell W R."/>
        </authorList>
    </citation>
    <scope>NUCLEOTIDE SEQUENCE</scope>
</reference>
<feature type="non-terminal residue" evidence="1">
    <location>
        <position position="1"/>
    </location>
</feature>
<accession>A0A820K4J5</accession>
<organism evidence="1 2">
    <name type="scientific">Adineta steineri</name>
    <dbReference type="NCBI Taxonomy" id="433720"/>
    <lineage>
        <taxon>Eukaryota</taxon>
        <taxon>Metazoa</taxon>
        <taxon>Spiralia</taxon>
        <taxon>Gnathifera</taxon>
        <taxon>Rotifera</taxon>
        <taxon>Eurotatoria</taxon>
        <taxon>Bdelloidea</taxon>
        <taxon>Adinetida</taxon>
        <taxon>Adinetidae</taxon>
        <taxon>Adineta</taxon>
    </lineage>
</organism>
<evidence type="ECO:0000313" key="2">
    <source>
        <dbReference type="Proteomes" id="UP000663881"/>
    </source>
</evidence>
<dbReference type="EMBL" id="CAJOAY010019879">
    <property type="protein sequence ID" value="CAF4334146.1"/>
    <property type="molecule type" value="Genomic_DNA"/>
</dbReference>
<comment type="caution">
    <text evidence="1">The sequence shown here is derived from an EMBL/GenBank/DDBJ whole genome shotgun (WGS) entry which is preliminary data.</text>
</comment>
<evidence type="ECO:0000313" key="1">
    <source>
        <dbReference type="EMBL" id="CAF4334146.1"/>
    </source>
</evidence>
<dbReference type="AlphaFoldDB" id="A0A820K4J5"/>
<dbReference type="Gene3D" id="3.30.450.20">
    <property type="entry name" value="PAS domain"/>
    <property type="match status" value="1"/>
</dbReference>
<sequence>FPLRKAELELTDEQLIGEVLAAAGGDYKVVGVGIYFDQNDISRKYTVVDWAGLPEGYENEIWFRTMKARWGTNADRSELTEFWLKLFIRSDYIGNALVHHESGFPLYSYAPELKHGQWFPPTFQCSRNYTLPRQWIVTYAVPFFGLDTLGINLEFKGVVRVDAYLN</sequence>
<gene>
    <name evidence="1" type="ORF">OKA104_LOCUS47930</name>
</gene>
<protein>
    <submittedName>
        <fullName evidence="1">Uncharacterized protein</fullName>
    </submittedName>
</protein>
<proteinExistence type="predicted"/>
<feature type="non-terminal residue" evidence="1">
    <location>
        <position position="166"/>
    </location>
</feature>
<name>A0A820K4J5_9BILA</name>
<dbReference type="Proteomes" id="UP000663881">
    <property type="component" value="Unassembled WGS sequence"/>
</dbReference>